<reference evidence="2" key="1">
    <citation type="submission" date="2020-02" db="EMBL/GenBank/DDBJ databases">
        <authorList>
            <person name="Meier V. D."/>
        </authorList>
    </citation>
    <scope>NUCLEOTIDE SEQUENCE</scope>
    <source>
        <strain evidence="2">AVDCRST_MAG06</strain>
    </source>
</reference>
<dbReference type="AlphaFoldDB" id="A0A6J4P8Z3"/>
<evidence type="ECO:0000256" key="1">
    <source>
        <dbReference type="SAM" id="MobiDB-lite"/>
    </source>
</evidence>
<organism evidence="2">
    <name type="scientific">uncultured Nocardioides sp</name>
    <dbReference type="NCBI Taxonomy" id="198441"/>
    <lineage>
        <taxon>Bacteria</taxon>
        <taxon>Bacillati</taxon>
        <taxon>Actinomycetota</taxon>
        <taxon>Actinomycetes</taxon>
        <taxon>Propionibacteriales</taxon>
        <taxon>Nocardioidaceae</taxon>
        <taxon>Nocardioides</taxon>
        <taxon>environmental samples</taxon>
    </lineage>
</organism>
<evidence type="ECO:0000313" key="2">
    <source>
        <dbReference type="EMBL" id="CAA9404169.1"/>
    </source>
</evidence>
<protein>
    <submittedName>
        <fullName evidence="2">Transposase</fullName>
    </submittedName>
</protein>
<feature type="region of interest" description="Disordered" evidence="1">
    <location>
        <begin position="1"/>
        <end position="48"/>
    </location>
</feature>
<feature type="non-terminal residue" evidence="2">
    <location>
        <position position="1"/>
    </location>
</feature>
<dbReference type="EMBL" id="CADCUP010000160">
    <property type="protein sequence ID" value="CAA9404169.1"/>
    <property type="molecule type" value="Genomic_DNA"/>
</dbReference>
<name>A0A6J4P8Z3_9ACTN</name>
<sequence>GLVPVCRVRAPRRSPHRRRCRLHPRIGPDGHARVDRSRGDREDRRRQV</sequence>
<proteinExistence type="predicted"/>
<feature type="non-terminal residue" evidence="2">
    <location>
        <position position="48"/>
    </location>
</feature>
<feature type="compositionally biased region" description="Basic and acidic residues" evidence="1">
    <location>
        <begin position="26"/>
        <end position="48"/>
    </location>
</feature>
<feature type="compositionally biased region" description="Basic residues" evidence="1">
    <location>
        <begin position="9"/>
        <end position="24"/>
    </location>
</feature>
<accession>A0A6J4P8Z3</accession>
<gene>
    <name evidence="2" type="ORF">AVDCRST_MAG06-2406</name>
</gene>